<organism evidence="9 10">
    <name type="scientific">Parasulfuritortus cantonensis</name>
    <dbReference type="NCBI Taxonomy" id="2528202"/>
    <lineage>
        <taxon>Bacteria</taxon>
        <taxon>Pseudomonadati</taxon>
        <taxon>Pseudomonadota</taxon>
        <taxon>Betaproteobacteria</taxon>
        <taxon>Nitrosomonadales</taxon>
        <taxon>Thiobacillaceae</taxon>
        <taxon>Parasulfuritortus</taxon>
    </lineage>
</organism>
<feature type="domain" description="RNA polymerase sigma-70 region 2" evidence="7">
    <location>
        <begin position="51"/>
        <end position="122"/>
    </location>
</feature>
<evidence type="ECO:0000256" key="1">
    <source>
        <dbReference type="ARBA" id="ARBA00010641"/>
    </source>
</evidence>
<dbReference type="InterPro" id="IPR013325">
    <property type="entry name" value="RNA_pol_sigma_r2"/>
</dbReference>
<evidence type="ECO:0000259" key="7">
    <source>
        <dbReference type="Pfam" id="PF04542"/>
    </source>
</evidence>
<dbReference type="InterPro" id="IPR007630">
    <property type="entry name" value="RNA_pol_sigma70_r4"/>
</dbReference>
<dbReference type="PANTHER" id="PTHR43133">
    <property type="entry name" value="RNA POLYMERASE ECF-TYPE SIGMA FACTO"/>
    <property type="match status" value="1"/>
</dbReference>
<dbReference type="Gene3D" id="1.10.10.10">
    <property type="entry name" value="Winged helix-like DNA-binding domain superfamily/Winged helix DNA-binding domain"/>
    <property type="match status" value="1"/>
</dbReference>
<sequence length="213" mass="23038">MFSRRAANNRPDPTANAAMPPSPRLDLHAAQPALARLLQGERAAWCDFVGAAAPVVRAVARKVLAPAGQDAELADVVQDTFAALCRDDFNLLRRYDPARASLATYLGVVAGRRALDHLRRAAPAAVDLDAVPEERLAVDPALPAGPLRLPDDLLTPRQALILRLIYERDLDVDEVALRLGIAAQSVRSLRHKALERLRGHLRAAGDVSPPGRE</sequence>
<dbReference type="OrthoDB" id="9784272at2"/>
<keyword evidence="10" id="KW-1185">Reference proteome</keyword>
<keyword evidence="5" id="KW-0804">Transcription</keyword>
<dbReference type="Proteomes" id="UP000295443">
    <property type="component" value="Unassembled WGS sequence"/>
</dbReference>
<keyword evidence="4" id="KW-0238">DNA-binding</keyword>
<reference evidence="9 10" key="1">
    <citation type="submission" date="2019-03" db="EMBL/GenBank/DDBJ databases">
        <title>Genome sequence of Thiobacillaceae bacterium LSR1, a sulfur-oxidizing bacterium isolated from freshwater sediment.</title>
        <authorList>
            <person name="Li S."/>
        </authorList>
    </citation>
    <scope>NUCLEOTIDE SEQUENCE [LARGE SCALE GENOMIC DNA]</scope>
    <source>
        <strain evidence="9 10">LSR1</strain>
    </source>
</reference>
<evidence type="ECO:0000256" key="4">
    <source>
        <dbReference type="ARBA" id="ARBA00023125"/>
    </source>
</evidence>
<accession>A0A4R1B5V2</accession>
<dbReference type="InterPro" id="IPR007627">
    <property type="entry name" value="RNA_pol_sigma70_r2"/>
</dbReference>
<evidence type="ECO:0000256" key="6">
    <source>
        <dbReference type="SAM" id="MobiDB-lite"/>
    </source>
</evidence>
<keyword evidence="3" id="KW-0731">Sigma factor</keyword>
<evidence type="ECO:0000256" key="5">
    <source>
        <dbReference type="ARBA" id="ARBA00023163"/>
    </source>
</evidence>
<name>A0A4R1B5V2_9PROT</name>
<evidence type="ECO:0000313" key="9">
    <source>
        <dbReference type="EMBL" id="TCJ11548.1"/>
    </source>
</evidence>
<dbReference type="Pfam" id="PF04545">
    <property type="entry name" value="Sigma70_r4"/>
    <property type="match status" value="1"/>
</dbReference>
<dbReference type="Gene3D" id="1.10.1740.10">
    <property type="match status" value="1"/>
</dbReference>
<keyword evidence="2" id="KW-0805">Transcription regulation</keyword>
<dbReference type="GO" id="GO:0016987">
    <property type="term" value="F:sigma factor activity"/>
    <property type="evidence" value="ECO:0007669"/>
    <property type="project" value="UniProtKB-KW"/>
</dbReference>
<dbReference type="GO" id="GO:0003677">
    <property type="term" value="F:DNA binding"/>
    <property type="evidence" value="ECO:0007669"/>
    <property type="project" value="UniProtKB-KW"/>
</dbReference>
<proteinExistence type="inferred from homology"/>
<protein>
    <submittedName>
        <fullName evidence="9">Sigma-70 family RNA polymerase sigma factor</fullName>
    </submittedName>
</protein>
<comment type="similarity">
    <text evidence="1">Belongs to the sigma-70 factor family. ECF subfamily.</text>
</comment>
<dbReference type="Pfam" id="PF04542">
    <property type="entry name" value="Sigma70_r2"/>
    <property type="match status" value="1"/>
</dbReference>
<gene>
    <name evidence="9" type="ORF">EZJ19_15460</name>
</gene>
<evidence type="ECO:0000313" key="10">
    <source>
        <dbReference type="Proteomes" id="UP000295443"/>
    </source>
</evidence>
<evidence type="ECO:0000259" key="8">
    <source>
        <dbReference type="Pfam" id="PF04545"/>
    </source>
</evidence>
<feature type="region of interest" description="Disordered" evidence="6">
    <location>
        <begin position="1"/>
        <end position="23"/>
    </location>
</feature>
<dbReference type="InterPro" id="IPR013324">
    <property type="entry name" value="RNA_pol_sigma_r3/r4-like"/>
</dbReference>
<dbReference type="AlphaFoldDB" id="A0A4R1B5V2"/>
<evidence type="ECO:0000256" key="2">
    <source>
        <dbReference type="ARBA" id="ARBA00023015"/>
    </source>
</evidence>
<comment type="caution">
    <text evidence="9">The sequence shown here is derived from an EMBL/GenBank/DDBJ whole genome shotgun (WGS) entry which is preliminary data.</text>
</comment>
<dbReference type="InterPro" id="IPR036388">
    <property type="entry name" value="WH-like_DNA-bd_sf"/>
</dbReference>
<feature type="domain" description="RNA polymerase sigma-70 region 4" evidence="8">
    <location>
        <begin position="154"/>
        <end position="198"/>
    </location>
</feature>
<dbReference type="GO" id="GO:0006352">
    <property type="term" value="P:DNA-templated transcription initiation"/>
    <property type="evidence" value="ECO:0007669"/>
    <property type="project" value="InterPro"/>
</dbReference>
<dbReference type="CDD" id="cd06171">
    <property type="entry name" value="Sigma70_r4"/>
    <property type="match status" value="1"/>
</dbReference>
<evidence type="ECO:0000256" key="3">
    <source>
        <dbReference type="ARBA" id="ARBA00023082"/>
    </source>
</evidence>
<dbReference type="EMBL" id="SJZB01000053">
    <property type="protein sequence ID" value="TCJ11548.1"/>
    <property type="molecule type" value="Genomic_DNA"/>
</dbReference>
<dbReference type="SUPFAM" id="SSF88946">
    <property type="entry name" value="Sigma2 domain of RNA polymerase sigma factors"/>
    <property type="match status" value="1"/>
</dbReference>
<dbReference type="InterPro" id="IPR039425">
    <property type="entry name" value="RNA_pol_sigma-70-like"/>
</dbReference>
<dbReference type="SUPFAM" id="SSF88659">
    <property type="entry name" value="Sigma3 and sigma4 domains of RNA polymerase sigma factors"/>
    <property type="match status" value="1"/>
</dbReference>
<dbReference type="PANTHER" id="PTHR43133:SF51">
    <property type="entry name" value="RNA POLYMERASE SIGMA FACTOR"/>
    <property type="match status" value="1"/>
</dbReference>